<evidence type="ECO:0000313" key="2">
    <source>
        <dbReference type="EMBL" id="MBF1352359.1"/>
    </source>
</evidence>
<evidence type="ECO:0000313" key="3">
    <source>
        <dbReference type="Proteomes" id="UP000722050"/>
    </source>
</evidence>
<protein>
    <submittedName>
        <fullName evidence="2">Type II toxin-antitoxin system RelE/ParE family toxin</fullName>
    </submittedName>
</protein>
<organism evidence="2 3">
    <name type="scientific">Mogibacterium diversum</name>
    <dbReference type="NCBI Taxonomy" id="114527"/>
    <lineage>
        <taxon>Bacteria</taxon>
        <taxon>Bacillati</taxon>
        <taxon>Bacillota</taxon>
        <taxon>Clostridia</taxon>
        <taxon>Peptostreptococcales</taxon>
        <taxon>Anaerovoracaceae</taxon>
        <taxon>Mogibacterium</taxon>
    </lineage>
</organism>
<reference evidence="2" key="1">
    <citation type="submission" date="2020-04" db="EMBL/GenBank/DDBJ databases">
        <title>Deep metagenomics examines the oral microbiome during advanced dental caries in children, revealing novel taxa and co-occurrences with host molecules.</title>
        <authorList>
            <person name="Baker J.L."/>
            <person name="Morton J.T."/>
            <person name="Dinis M."/>
            <person name="Alvarez R."/>
            <person name="Tran N.C."/>
            <person name="Knight R."/>
            <person name="Edlund A."/>
        </authorList>
    </citation>
    <scope>NUCLEOTIDE SEQUENCE</scope>
    <source>
        <strain evidence="2">JCVI_24_bin.8</strain>
    </source>
</reference>
<dbReference type="InterPro" id="IPR007712">
    <property type="entry name" value="RelE/ParE_toxin"/>
</dbReference>
<accession>A0A930HBR6</accession>
<dbReference type="Proteomes" id="UP000722050">
    <property type="component" value="Unassembled WGS sequence"/>
</dbReference>
<dbReference type="AlphaFoldDB" id="A0A930HBR6"/>
<dbReference type="EMBL" id="JABZQH010000139">
    <property type="protein sequence ID" value="MBF1352359.1"/>
    <property type="molecule type" value="Genomic_DNA"/>
</dbReference>
<proteinExistence type="predicted"/>
<dbReference type="Pfam" id="PF05016">
    <property type="entry name" value="ParE_toxin"/>
    <property type="match status" value="1"/>
</dbReference>
<evidence type="ECO:0000256" key="1">
    <source>
        <dbReference type="ARBA" id="ARBA00022649"/>
    </source>
</evidence>
<dbReference type="Gene3D" id="3.30.2310.20">
    <property type="entry name" value="RelE-like"/>
    <property type="match status" value="1"/>
</dbReference>
<dbReference type="InterPro" id="IPR035093">
    <property type="entry name" value="RelE/ParE_toxin_dom_sf"/>
</dbReference>
<dbReference type="SUPFAM" id="SSF143011">
    <property type="entry name" value="RelE-like"/>
    <property type="match status" value="1"/>
</dbReference>
<name>A0A930HBR6_9FIRM</name>
<gene>
    <name evidence="2" type="ORF">HXM71_04455</name>
</gene>
<dbReference type="RefSeq" id="WP_314790389.1">
    <property type="nucleotide sequence ID" value="NZ_CAUUYG010000009.1"/>
</dbReference>
<comment type="caution">
    <text evidence="2">The sequence shown here is derived from an EMBL/GenBank/DDBJ whole genome shotgun (WGS) entry which is preliminary data.</text>
</comment>
<sequence>MRQYRIYITEQAEGHLSSIKNYYIEQLNSPEMAINTLRLLRSGIKKLEFMPYRIKRIDEMPWRELGYRKLKINNYYIYYWINDKKSEVYVIAIIYTKMDQKGQLSKL</sequence>
<keyword evidence="1" id="KW-1277">Toxin-antitoxin system</keyword>